<sequence length="167" mass="18160">MEEYFYIDDSEQQQGPVNGNDLRKYGVTEKTLVWRAGMENWQPAGSVPELSVIFVQPPAPPISSSSSAKPENEASRERPQAHTDFVGKPDNYLIWAILTTILCCLPLGIVAIVYSSKVDTLWSAGDKIGAKEAADKSKLFSILSLVIGIVSITIGFFMGVASAFFGI</sequence>
<keyword evidence="2 6" id="KW-0812">Transmembrane</keyword>
<feature type="transmembrane region" description="Helical" evidence="6">
    <location>
        <begin position="139"/>
        <end position="165"/>
    </location>
</feature>
<feature type="transmembrane region" description="Helical" evidence="6">
    <location>
        <begin position="92"/>
        <end position="114"/>
    </location>
</feature>
<dbReference type="Pfam" id="PF14237">
    <property type="entry name" value="GYF_2"/>
    <property type="match status" value="1"/>
</dbReference>
<evidence type="ECO:0000256" key="4">
    <source>
        <dbReference type="ARBA" id="ARBA00023136"/>
    </source>
</evidence>
<evidence type="ECO:0000256" key="6">
    <source>
        <dbReference type="SAM" id="Phobius"/>
    </source>
</evidence>
<evidence type="ECO:0000259" key="7">
    <source>
        <dbReference type="Pfam" id="PF14237"/>
    </source>
</evidence>
<dbReference type="PANTHER" id="PTHR14948">
    <property type="entry name" value="NG5"/>
    <property type="match status" value="1"/>
</dbReference>
<feature type="region of interest" description="Disordered" evidence="5">
    <location>
        <begin position="61"/>
        <end position="83"/>
    </location>
</feature>
<evidence type="ECO:0000256" key="2">
    <source>
        <dbReference type="ARBA" id="ARBA00022692"/>
    </source>
</evidence>
<keyword evidence="4 6" id="KW-0472">Membrane</keyword>
<evidence type="ECO:0000256" key="3">
    <source>
        <dbReference type="ARBA" id="ARBA00022989"/>
    </source>
</evidence>
<dbReference type="AlphaFoldDB" id="A0A7G1HXZ3"/>
<comment type="subcellular location">
    <subcellularLocation>
        <location evidence="1">Membrane</location>
    </subcellularLocation>
</comment>
<accession>A0A7G1HXZ3</accession>
<dbReference type="EMBL" id="AP023322">
    <property type="protein sequence ID" value="BCI64569.1"/>
    <property type="molecule type" value="Genomic_DNA"/>
</dbReference>
<dbReference type="InterPro" id="IPR051423">
    <property type="entry name" value="CD225/Dispanin"/>
</dbReference>
<feature type="region of interest" description="Disordered" evidence="5">
    <location>
        <begin position="1"/>
        <end position="22"/>
    </location>
</feature>
<dbReference type="Proteomes" id="UP000594042">
    <property type="component" value="Chromosome"/>
</dbReference>
<dbReference type="KEGG" id="copr:Cop2CBH44_29220"/>
<dbReference type="Pfam" id="PF04505">
    <property type="entry name" value="CD225"/>
    <property type="match status" value="1"/>
</dbReference>
<evidence type="ECO:0000256" key="5">
    <source>
        <dbReference type="SAM" id="MobiDB-lite"/>
    </source>
</evidence>
<keyword evidence="3 6" id="KW-1133">Transmembrane helix</keyword>
<dbReference type="PANTHER" id="PTHR14948:SF25">
    <property type="entry name" value="DUF4190 DOMAIN-CONTAINING PROTEIN"/>
    <property type="match status" value="1"/>
</dbReference>
<evidence type="ECO:0000256" key="1">
    <source>
        <dbReference type="ARBA" id="ARBA00004370"/>
    </source>
</evidence>
<feature type="compositionally biased region" description="Acidic residues" evidence="5">
    <location>
        <begin position="1"/>
        <end position="11"/>
    </location>
</feature>
<gene>
    <name evidence="8" type="ORF">Cop2CBH44_29220</name>
</gene>
<name>A0A7G1HXZ3_9BACT</name>
<evidence type="ECO:0000313" key="9">
    <source>
        <dbReference type="Proteomes" id="UP000594042"/>
    </source>
</evidence>
<organism evidence="8 9">
    <name type="scientific">Coprobacter secundus subsp. similis</name>
    <dbReference type="NCBI Taxonomy" id="2751153"/>
    <lineage>
        <taxon>Bacteria</taxon>
        <taxon>Pseudomonadati</taxon>
        <taxon>Bacteroidota</taxon>
        <taxon>Bacteroidia</taxon>
        <taxon>Bacteroidales</taxon>
        <taxon>Barnesiellaceae</taxon>
        <taxon>Coprobacter</taxon>
    </lineage>
</organism>
<dbReference type="InterPro" id="IPR025640">
    <property type="entry name" value="GYF_2"/>
</dbReference>
<proteinExistence type="predicted"/>
<protein>
    <recommendedName>
        <fullName evidence="7">GYF domain-containing protein</fullName>
    </recommendedName>
</protein>
<dbReference type="InterPro" id="IPR007593">
    <property type="entry name" value="CD225/Dispanin_fam"/>
</dbReference>
<feature type="compositionally biased region" description="Basic and acidic residues" evidence="5">
    <location>
        <begin position="70"/>
        <end position="83"/>
    </location>
</feature>
<dbReference type="RefSeq" id="WP_021929731.1">
    <property type="nucleotide sequence ID" value="NZ_AP023322.1"/>
</dbReference>
<reference evidence="9" key="1">
    <citation type="submission" date="2020-07" db="EMBL/GenBank/DDBJ databases">
        <title>Complete genome sequencing of Coprobacter sp. strain 2CBH44.</title>
        <authorList>
            <person name="Sakamoto M."/>
            <person name="Murakami T."/>
            <person name="Mori H."/>
        </authorList>
    </citation>
    <scope>NUCLEOTIDE SEQUENCE [LARGE SCALE GENOMIC DNA]</scope>
    <source>
        <strain evidence="9">2CBH44</strain>
    </source>
</reference>
<feature type="domain" description="GYF" evidence="7">
    <location>
        <begin position="4"/>
        <end position="50"/>
    </location>
</feature>
<dbReference type="GO" id="GO:0016020">
    <property type="term" value="C:membrane"/>
    <property type="evidence" value="ECO:0007669"/>
    <property type="project" value="UniProtKB-SubCell"/>
</dbReference>
<evidence type="ECO:0000313" key="8">
    <source>
        <dbReference type="EMBL" id="BCI64569.1"/>
    </source>
</evidence>
<keyword evidence="9" id="KW-1185">Reference proteome</keyword>